<name>A0A7R9K144_TIMGE</name>
<evidence type="ECO:0000256" key="1">
    <source>
        <dbReference type="SAM" id="MobiDB-lite"/>
    </source>
</evidence>
<proteinExistence type="predicted"/>
<accession>A0A7R9K144</accession>
<feature type="compositionally biased region" description="Basic and acidic residues" evidence="1">
    <location>
        <begin position="70"/>
        <end position="82"/>
    </location>
</feature>
<dbReference type="AlphaFoldDB" id="A0A7R9K144"/>
<protein>
    <submittedName>
        <fullName evidence="2">Uncharacterized protein</fullName>
    </submittedName>
</protein>
<organism evidence="2">
    <name type="scientific">Timema genevievae</name>
    <name type="common">Walking stick</name>
    <dbReference type="NCBI Taxonomy" id="629358"/>
    <lineage>
        <taxon>Eukaryota</taxon>
        <taxon>Metazoa</taxon>
        <taxon>Ecdysozoa</taxon>
        <taxon>Arthropoda</taxon>
        <taxon>Hexapoda</taxon>
        <taxon>Insecta</taxon>
        <taxon>Pterygota</taxon>
        <taxon>Neoptera</taxon>
        <taxon>Polyneoptera</taxon>
        <taxon>Phasmatodea</taxon>
        <taxon>Timematodea</taxon>
        <taxon>Timematoidea</taxon>
        <taxon>Timematidae</taxon>
        <taxon>Timema</taxon>
    </lineage>
</organism>
<feature type="region of interest" description="Disordered" evidence="1">
    <location>
        <begin position="58"/>
        <end position="82"/>
    </location>
</feature>
<gene>
    <name evidence="2" type="ORF">TGEB3V08_LOCUS6887</name>
</gene>
<dbReference type="EMBL" id="OE841920">
    <property type="protein sequence ID" value="CAD7597807.1"/>
    <property type="molecule type" value="Genomic_DNA"/>
</dbReference>
<reference evidence="2" key="1">
    <citation type="submission" date="2020-11" db="EMBL/GenBank/DDBJ databases">
        <authorList>
            <person name="Tran Van P."/>
        </authorList>
    </citation>
    <scope>NUCLEOTIDE SEQUENCE</scope>
</reference>
<evidence type="ECO:0000313" key="2">
    <source>
        <dbReference type="EMBL" id="CAD7597807.1"/>
    </source>
</evidence>
<sequence>MSSTVEDTQPVVRELIGNGNNATGSYPSCLWEDISGNTIANNSLEGTFSLIVEALHDNNNSTGRPGLDCRGLEDRSLDPGWV</sequence>